<dbReference type="GO" id="GO:0015459">
    <property type="term" value="F:potassium channel regulator activity"/>
    <property type="evidence" value="ECO:0007669"/>
    <property type="project" value="TreeGrafter"/>
</dbReference>
<evidence type="ECO:0000256" key="8">
    <source>
        <dbReference type="ARBA" id="ARBA00023157"/>
    </source>
</evidence>
<dbReference type="InterPro" id="IPR002469">
    <property type="entry name" value="Peptidase_S9B_N"/>
</dbReference>
<evidence type="ECO:0000256" key="6">
    <source>
        <dbReference type="ARBA" id="ARBA00022989"/>
    </source>
</evidence>
<keyword evidence="5" id="KW-0735">Signal-anchor</keyword>
<keyword evidence="8" id="KW-1015">Disulfide bond</keyword>
<organism evidence="11 12">
    <name type="scientific">Albula glossodonta</name>
    <name type="common">roundjaw bonefish</name>
    <dbReference type="NCBI Taxonomy" id="121402"/>
    <lineage>
        <taxon>Eukaryota</taxon>
        <taxon>Metazoa</taxon>
        <taxon>Chordata</taxon>
        <taxon>Craniata</taxon>
        <taxon>Vertebrata</taxon>
        <taxon>Euteleostomi</taxon>
        <taxon>Actinopterygii</taxon>
        <taxon>Neopterygii</taxon>
        <taxon>Teleostei</taxon>
        <taxon>Albuliformes</taxon>
        <taxon>Albulidae</taxon>
        <taxon>Albula</taxon>
    </lineage>
</organism>
<comment type="subcellular location">
    <subcellularLocation>
        <location evidence="1">Cell membrane</location>
        <topology evidence="1">Single-pass type II membrane protein</topology>
    </subcellularLocation>
</comment>
<keyword evidence="7" id="KW-0472">Membrane</keyword>
<keyword evidence="12" id="KW-1185">Reference proteome</keyword>
<keyword evidence="3" id="KW-1003">Cell membrane</keyword>
<keyword evidence="9" id="KW-0325">Glycoprotein</keyword>
<comment type="caution">
    <text evidence="11">The sequence shown here is derived from an EMBL/GenBank/DDBJ whole genome shotgun (WGS) entry which is preliminary data.</text>
</comment>
<dbReference type="EMBL" id="JAFBMS010000046">
    <property type="protein sequence ID" value="KAG9340087.1"/>
    <property type="molecule type" value="Genomic_DNA"/>
</dbReference>
<evidence type="ECO:0000313" key="12">
    <source>
        <dbReference type="Proteomes" id="UP000824540"/>
    </source>
</evidence>
<feature type="non-terminal residue" evidence="11">
    <location>
        <position position="1"/>
    </location>
</feature>
<proteinExistence type="inferred from homology"/>
<evidence type="ECO:0000256" key="7">
    <source>
        <dbReference type="ARBA" id="ARBA00023136"/>
    </source>
</evidence>
<evidence type="ECO:0000256" key="2">
    <source>
        <dbReference type="ARBA" id="ARBA00006150"/>
    </source>
</evidence>
<name>A0A8T2NUQ4_9TELE</name>
<dbReference type="PANTHER" id="PTHR11731">
    <property type="entry name" value="PROTEASE FAMILY S9B,C DIPEPTIDYL-PEPTIDASE IV-RELATED"/>
    <property type="match status" value="1"/>
</dbReference>
<protein>
    <recommendedName>
        <fullName evidence="10">Dipeptidylpeptidase IV N-terminal domain-containing protein</fullName>
    </recommendedName>
</protein>
<evidence type="ECO:0000256" key="5">
    <source>
        <dbReference type="ARBA" id="ARBA00022968"/>
    </source>
</evidence>
<dbReference type="Proteomes" id="UP000824540">
    <property type="component" value="Unassembled WGS sequence"/>
</dbReference>
<dbReference type="GO" id="GO:1901379">
    <property type="term" value="P:regulation of potassium ion transmembrane transport"/>
    <property type="evidence" value="ECO:0007669"/>
    <property type="project" value="TreeGrafter"/>
</dbReference>
<dbReference type="SUPFAM" id="SSF82171">
    <property type="entry name" value="DPP6 N-terminal domain-like"/>
    <property type="match status" value="1"/>
</dbReference>
<evidence type="ECO:0000256" key="4">
    <source>
        <dbReference type="ARBA" id="ARBA00022692"/>
    </source>
</evidence>
<dbReference type="GO" id="GO:0006508">
    <property type="term" value="P:proteolysis"/>
    <property type="evidence" value="ECO:0007669"/>
    <property type="project" value="InterPro"/>
</dbReference>
<dbReference type="InterPro" id="IPR050278">
    <property type="entry name" value="Serine_Prot_S9B/DPPIV"/>
</dbReference>
<dbReference type="GO" id="GO:0008076">
    <property type="term" value="C:voltage-gated potassium channel complex"/>
    <property type="evidence" value="ECO:0007669"/>
    <property type="project" value="TreeGrafter"/>
</dbReference>
<evidence type="ECO:0000256" key="9">
    <source>
        <dbReference type="ARBA" id="ARBA00023180"/>
    </source>
</evidence>
<sequence>MATRAASPSRWSAGLMARGNELLYRTREGDVVVHNVETKEKRILVERKKFDTYQASKYEVSPDMKHVLLAYTVAPVYQHSFTAYYIICSLETPETWNLNPPEVRNPKLQYAGWGPTGQQLIYIFENNIYYRATMESRSIRLVSTGKEDVIFNGLSDWLYEGEAPPSHA</sequence>
<dbReference type="Pfam" id="PF00930">
    <property type="entry name" value="DPPIV_N"/>
    <property type="match status" value="1"/>
</dbReference>
<evidence type="ECO:0000256" key="3">
    <source>
        <dbReference type="ARBA" id="ARBA00022475"/>
    </source>
</evidence>
<comment type="similarity">
    <text evidence="2">Belongs to the peptidase S9B family.</text>
</comment>
<dbReference type="OrthoDB" id="16520at2759"/>
<evidence type="ECO:0000259" key="10">
    <source>
        <dbReference type="Pfam" id="PF00930"/>
    </source>
</evidence>
<keyword evidence="4" id="KW-0812">Transmembrane</keyword>
<evidence type="ECO:0000256" key="1">
    <source>
        <dbReference type="ARBA" id="ARBA00004401"/>
    </source>
</evidence>
<evidence type="ECO:0000313" key="11">
    <source>
        <dbReference type="EMBL" id="KAG9340087.1"/>
    </source>
</evidence>
<gene>
    <name evidence="11" type="ORF">JZ751_022007</name>
</gene>
<dbReference type="AlphaFoldDB" id="A0A8T2NUQ4"/>
<reference evidence="11" key="1">
    <citation type="thesis" date="2021" institute="BYU ScholarsArchive" country="Provo, UT, USA">
        <title>Applications of and Algorithms for Genome Assembly and Genomic Analyses with an Emphasis on Marine Teleosts.</title>
        <authorList>
            <person name="Pickett B.D."/>
        </authorList>
    </citation>
    <scope>NUCLEOTIDE SEQUENCE</scope>
    <source>
        <strain evidence="11">HI-2016</strain>
    </source>
</reference>
<accession>A0A8T2NUQ4</accession>
<dbReference type="Gene3D" id="2.140.10.30">
    <property type="entry name" value="Dipeptidylpeptidase IV, N-terminal domain"/>
    <property type="match status" value="1"/>
</dbReference>
<dbReference type="PANTHER" id="PTHR11731:SF20">
    <property type="entry name" value="DIPEPTIDYL AMINOPEPTIDASE-LIKE PROTEIN 6"/>
    <property type="match status" value="1"/>
</dbReference>
<keyword evidence="6" id="KW-1133">Transmembrane helix</keyword>
<feature type="domain" description="Dipeptidylpeptidase IV N-terminal" evidence="10">
    <location>
        <begin position="61"/>
        <end position="162"/>
    </location>
</feature>